<sequence>MTTQEKLIDSARRLIQTRGYNGFSYADVAEEVQVRKASIHHHFPAKSDLARAVVEQSRALIVEQTQLLTAGDFDPETKLRMYTGYWEKCIADASAPFCVAGMLACELPTLPDDLAAEVRAHFRDLSNWLEIVLTRGAQMGRYELKGSARQEAESFLAMVYGAMLAARAYGDPKVFADIVANGLKKLAPTRAPKQPEISRRPSSIRKRP</sequence>
<keyword evidence="3" id="KW-0804">Transcription</keyword>
<keyword evidence="2 4" id="KW-0238">DNA-binding</keyword>
<evidence type="ECO:0000313" key="7">
    <source>
        <dbReference type="EMBL" id="MBE1162880.1"/>
    </source>
</evidence>
<dbReference type="InterPro" id="IPR001647">
    <property type="entry name" value="HTH_TetR"/>
</dbReference>
<dbReference type="PRINTS" id="PR00455">
    <property type="entry name" value="HTHTETR"/>
</dbReference>
<feature type="domain" description="HTH tetR-type" evidence="6">
    <location>
        <begin position="1"/>
        <end position="61"/>
    </location>
</feature>
<dbReference type="PROSITE" id="PS50977">
    <property type="entry name" value="HTH_TETR_2"/>
    <property type="match status" value="1"/>
</dbReference>
<accession>A0ABR9GFQ0</accession>
<dbReference type="InterPro" id="IPR036271">
    <property type="entry name" value="Tet_transcr_reg_TetR-rel_C_sf"/>
</dbReference>
<gene>
    <name evidence="7" type="ORF">IGX34_21055</name>
</gene>
<keyword evidence="1" id="KW-0805">Transcription regulation</keyword>
<dbReference type="InterPro" id="IPR009057">
    <property type="entry name" value="Homeodomain-like_sf"/>
</dbReference>
<evidence type="ECO:0000256" key="4">
    <source>
        <dbReference type="PROSITE-ProRule" id="PRU00335"/>
    </source>
</evidence>
<proteinExistence type="predicted"/>
<comment type="caution">
    <text evidence="7">The sequence shown here is derived from an EMBL/GenBank/DDBJ whole genome shotgun (WGS) entry which is preliminary data.</text>
</comment>
<keyword evidence="8" id="KW-1185">Reference proteome</keyword>
<feature type="region of interest" description="Disordered" evidence="5">
    <location>
        <begin position="188"/>
        <end position="208"/>
    </location>
</feature>
<dbReference type="Gene3D" id="1.10.357.10">
    <property type="entry name" value="Tetracycline Repressor, domain 2"/>
    <property type="match status" value="1"/>
</dbReference>
<dbReference type="SUPFAM" id="SSF48498">
    <property type="entry name" value="Tetracyclin repressor-like, C-terminal domain"/>
    <property type="match status" value="1"/>
</dbReference>
<protein>
    <submittedName>
        <fullName evidence="7">TetR/AcrR family transcriptional regulator</fullName>
    </submittedName>
</protein>
<evidence type="ECO:0000313" key="8">
    <source>
        <dbReference type="Proteomes" id="UP000651010"/>
    </source>
</evidence>
<feature type="DNA-binding region" description="H-T-H motif" evidence="4">
    <location>
        <begin position="24"/>
        <end position="43"/>
    </location>
</feature>
<name>A0ABR9GFQ0_9GAMM</name>
<evidence type="ECO:0000259" key="6">
    <source>
        <dbReference type="PROSITE" id="PS50977"/>
    </source>
</evidence>
<dbReference type="PANTHER" id="PTHR47506">
    <property type="entry name" value="TRANSCRIPTIONAL REGULATORY PROTEIN"/>
    <property type="match status" value="1"/>
</dbReference>
<evidence type="ECO:0000256" key="2">
    <source>
        <dbReference type="ARBA" id="ARBA00023125"/>
    </source>
</evidence>
<evidence type="ECO:0000256" key="3">
    <source>
        <dbReference type="ARBA" id="ARBA00023163"/>
    </source>
</evidence>
<dbReference type="InterPro" id="IPR011075">
    <property type="entry name" value="TetR_C"/>
</dbReference>
<dbReference type="RefSeq" id="WP_192557724.1">
    <property type="nucleotide sequence ID" value="NZ_JACZZA010000018.1"/>
</dbReference>
<dbReference type="EMBL" id="JACZZA010000018">
    <property type="protein sequence ID" value="MBE1162880.1"/>
    <property type="molecule type" value="Genomic_DNA"/>
</dbReference>
<organism evidence="7 8">
    <name type="scientific">Dyella acidiphila</name>
    <dbReference type="NCBI Taxonomy" id="2775866"/>
    <lineage>
        <taxon>Bacteria</taxon>
        <taxon>Pseudomonadati</taxon>
        <taxon>Pseudomonadota</taxon>
        <taxon>Gammaproteobacteria</taxon>
        <taxon>Lysobacterales</taxon>
        <taxon>Rhodanobacteraceae</taxon>
        <taxon>Dyella</taxon>
    </lineage>
</organism>
<reference evidence="7 8" key="1">
    <citation type="submission" date="2020-09" db="EMBL/GenBank/DDBJ databases">
        <title>Dyella sp. 7MK23 isolated from forest soil.</title>
        <authorList>
            <person name="Fu J."/>
        </authorList>
    </citation>
    <scope>NUCLEOTIDE SEQUENCE [LARGE SCALE GENOMIC DNA]</scope>
    <source>
        <strain evidence="7 8">7MK23</strain>
    </source>
</reference>
<evidence type="ECO:0000256" key="5">
    <source>
        <dbReference type="SAM" id="MobiDB-lite"/>
    </source>
</evidence>
<dbReference type="Pfam" id="PF00440">
    <property type="entry name" value="TetR_N"/>
    <property type="match status" value="1"/>
</dbReference>
<dbReference type="PANTHER" id="PTHR47506:SF1">
    <property type="entry name" value="HTH-TYPE TRANSCRIPTIONAL REGULATOR YJDC"/>
    <property type="match status" value="1"/>
</dbReference>
<dbReference type="Proteomes" id="UP000651010">
    <property type="component" value="Unassembled WGS sequence"/>
</dbReference>
<dbReference type="Pfam" id="PF16925">
    <property type="entry name" value="TetR_C_13"/>
    <property type="match status" value="1"/>
</dbReference>
<evidence type="ECO:0000256" key="1">
    <source>
        <dbReference type="ARBA" id="ARBA00023015"/>
    </source>
</evidence>
<dbReference type="SUPFAM" id="SSF46689">
    <property type="entry name" value="Homeodomain-like"/>
    <property type="match status" value="1"/>
</dbReference>